<dbReference type="RefSeq" id="WP_014453851.1">
    <property type="nucleotide sequence ID" value="NC_017096.1"/>
</dbReference>
<organism evidence="1 2">
    <name type="scientific">Caldisericum exile (strain DSM 21853 / NBRC 104410 / AZM16c01)</name>
    <dbReference type="NCBI Taxonomy" id="511051"/>
    <lineage>
        <taxon>Bacteria</taxon>
        <taxon>Pseudomonadati</taxon>
        <taxon>Caldisericota/Cryosericota group</taxon>
        <taxon>Caldisericota</taxon>
        <taxon>Caldisericia</taxon>
        <taxon>Caldisericales</taxon>
        <taxon>Caldisericaceae</taxon>
        <taxon>Caldisericum</taxon>
    </lineage>
</organism>
<protein>
    <submittedName>
        <fullName evidence="1">Uncharacterized protein</fullName>
    </submittedName>
</protein>
<accession>A0A7U6JF63</accession>
<gene>
    <name evidence="1" type="ordered locus">CSE_13300</name>
</gene>
<name>A0A7U6JF63_CALEA</name>
<dbReference type="AlphaFoldDB" id="A0A7U6JF63"/>
<proteinExistence type="predicted"/>
<reference evidence="1 2" key="1">
    <citation type="submission" date="2011-01" db="EMBL/GenBank/DDBJ databases">
        <title>Whole genome sequence of Caldisericum exile AZM16c01.</title>
        <authorList>
            <person name="Narita-Yamada S."/>
            <person name="Kawakoshi A."/>
            <person name="Nakamura S."/>
            <person name="Sasagawa M."/>
            <person name="Fukada J."/>
            <person name="Sekine M."/>
            <person name="Kato Y."/>
            <person name="Fukai R."/>
            <person name="Sasaki K."/>
            <person name="Hanamaki A."/>
            <person name="Narita H."/>
            <person name="Konno Y."/>
            <person name="Mori K."/>
            <person name="Yamazaki S."/>
            <person name="Suzuki K."/>
            <person name="Fujita N."/>
        </authorList>
    </citation>
    <scope>NUCLEOTIDE SEQUENCE [LARGE SCALE GENOMIC DNA]</scope>
    <source>
        <strain evidence="2">DSM 21853 / NBRC 104410 / AZM16c01</strain>
    </source>
</reference>
<dbReference type="EMBL" id="AP012051">
    <property type="protein sequence ID" value="BAL81456.1"/>
    <property type="molecule type" value="Genomic_DNA"/>
</dbReference>
<keyword evidence="2" id="KW-1185">Reference proteome</keyword>
<dbReference type="KEGG" id="cex:CSE_13300"/>
<dbReference type="Proteomes" id="UP000004793">
    <property type="component" value="Chromosome"/>
</dbReference>
<sequence>MSKRKGVALITVVLISALVFASIVGIVLKIVPEKAISNAQSTSERALTAAEACISQIAFDLRNSDLGNNVINPPSAFHYLTVSDVKAIVKNPPGYVLSKDAASLSSSPDTYYKAKIKRLNKGDVASWDPDIGLDGDKTIFIGVYALGFVKQNNNIVAQKAVYTEMAVTYHKSTITPTDIPPNSEVFNYGIFSGSDIAFNGNAQEVAGNVFANGNIDLGPAKGKIRIAYDPQYGGGTAYAVGAITGKGVAQIGAYSGQNPIEFPMLNVDYYKNLALAFKTGGKPYDGSRSDYPNTTDPILHTIITSYLGTSYNSSLSQIVTFYKDLSSKSGLFVGLDVLKWQQLKDNAKNIVYFIEGDAHINGTVKLQGTIVVNGNLMINGNSTVDNDGALAMLVNGNVEIANGNALLKGIFYSTGSFSGGGTFDCYGAIVSKGAVNLNGTYNIFYRPVSMSNLSIVGTPGGTASVKNVITAAEQSPNAWREISIDDFNNVTPF</sequence>
<evidence type="ECO:0000313" key="2">
    <source>
        <dbReference type="Proteomes" id="UP000004793"/>
    </source>
</evidence>
<evidence type="ECO:0000313" key="1">
    <source>
        <dbReference type="EMBL" id="BAL81456.1"/>
    </source>
</evidence>
<dbReference type="OrthoDB" id="9963280at2"/>